<organism evidence="1 2">
    <name type="scientific">Dendrobium thyrsiflorum</name>
    <name type="common">Pinecone-like raceme dendrobium</name>
    <name type="synonym">Orchid</name>
    <dbReference type="NCBI Taxonomy" id="117978"/>
    <lineage>
        <taxon>Eukaryota</taxon>
        <taxon>Viridiplantae</taxon>
        <taxon>Streptophyta</taxon>
        <taxon>Embryophyta</taxon>
        <taxon>Tracheophyta</taxon>
        <taxon>Spermatophyta</taxon>
        <taxon>Magnoliopsida</taxon>
        <taxon>Liliopsida</taxon>
        <taxon>Asparagales</taxon>
        <taxon>Orchidaceae</taxon>
        <taxon>Epidendroideae</taxon>
        <taxon>Malaxideae</taxon>
        <taxon>Dendrobiinae</taxon>
        <taxon>Dendrobium</taxon>
    </lineage>
</organism>
<sequence length="180" mass="21212">MGKKNGSPAAHRRPWRLLRLALFWARKGAAFKQRILLNFKNLRRADRLHYWEREFSFDDTPAFHFKINRPASLRLPRIPCITPSISFDDDDEIFVERCKAMRLLEAGFGMEDQHNDEIDFKMSSSISDTGAVEKAEEGQEEQEIDSRAENFIMQFYEQIKLQRQISYLEYNDMLDRGLSS</sequence>
<protein>
    <recommendedName>
        <fullName evidence="3">Cotton fiber protein</fullName>
    </recommendedName>
</protein>
<dbReference type="PANTHER" id="PTHR33265:SF5">
    <property type="entry name" value="COTTON FIBER PROTEIN"/>
    <property type="match status" value="1"/>
</dbReference>
<keyword evidence="2" id="KW-1185">Reference proteome</keyword>
<name>A0ABD0VUQ9_DENTH</name>
<dbReference type="EMBL" id="JANQDX010000001">
    <property type="protein sequence ID" value="KAL0928695.1"/>
    <property type="molecule type" value="Genomic_DNA"/>
</dbReference>
<proteinExistence type="predicted"/>
<accession>A0ABD0VUQ9</accession>
<dbReference type="Pfam" id="PF05553">
    <property type="entry name" value="DUF761"/>
    <property type="match status" value="1"/>
</dbReference>
<dbReference type="InterPro" id="IPR008480">
    <property type="entry name" value="DUF761_pln"/>
</dbReference>
<evidence type="ECO:0008006" key="3">
    <source>
        <dbReference type="Google" id="ProtNLM"/>
    </source>
</evidence>
<comment type="caution">
    <text evidence="1">The sequence shown here is derived from an EMBL/GenBank/DDBJ whole genome shotgun (WGS) entry which is preliminary data.</text>
</comment>
<evidence type="ECO:0000313" key="1">
    <source>
        <dbReference type="EMBL" id="KAL0928695.1"/>
    </source>
</evidence>
<reference evidence="1 2" key="1">
    <citation type="journal article" date="2024" name="Plant Biotechnol. J.">
        <title>Dendrobium thyrsiflorum genome and its molecular insights into genes involved in important horticultural traits.</title>
        <authorList>
            <person name="Chen B."/>
            <person name="Wang J.Y."/>
            <person name="Zheng P.J."/>
            <person name="Li K.L."/>
            <person name="Liang Y.M."/>
            <person name="Chen X.F."/>
            <person name="Zhang C."/>
            <person name="Zhao X."/>
            <person name="He X."/>
            <person name="Zhang G.Q."/>
            <person name="Liu Z.J."/>
            <person name="Xu Q."/>
        </authorList>
    </citation>
    <scope>NUCLEOTIDE SEQUENCE [LARGE SCALE GENOMIC DNA]</scope>
    <source>
        <strain evidence="1">GZMU011</strain>
    </source>
</reference>
<dbReference type="PANTHER" id="PTHR33265">
    <property type="entry name" value="AVR9/CF-9 RAPIDLY ELICITED PROTEIN-RELATED"/>
    <property type="match status" value="1"/>
</dbReference>
<gene>
    <name evidence="1" type="ORF">M5K25_000609</name>
</gene>
<dbReference type="AlphaFoldDB" id="A0ABD0VUQ9"/>
<dbReference type="Proteomes" id="UP001552299">
    <property type="component" value="Unassembled WGS sequence"/>
</dbReference>
<evidence type="ECO:0000313" key="2">
    <source>
        <dbReference type="Proteomes" id="UP001552299"/>
    </source>
</evidence>